<sequence length="174" mass="19171">MPNNLGKEHSHFKQGPVTPASKTKGTHHHVPRIHAPQPYPSKPHKPDTWTTCPWASTPHNYTQSSKTAQSPHRDPSPTAAYQYPSTLLTSRGFSPVASSRSTTPKLDATIVLEYSGGTYPTSPKSPQRKLLSLESKDVISLARPKSIILGSKSSSSKTILELMFWCMIGGWQPW</sequence>
<feature type="compositionally biased region" description="Polar residues" evidence="1">
    <location>
        <begin position="48"/>
        <end position="70"/>
    </location>
</feature>
<feature type="region of interest" description="Disordered" evidence="1">
    <location>
        <begin position="1"/>
        <end position="81"/>
    </location>
</feature>
<dbReference type="GO" id="GO:0016301">
    <property type="term" value="F:kinase activity"/>
    <property type="evidence" value="ECO:0007669"/>
    <property type="project" value="UniProtKB-KW"/>
</dbReference>
<gene>
    <name evidence="2" type="ORF">STAS_13242</name>
</gene>
<name>A0A5A7PVS1_STRAF</name>
<comment type="caution">
    <text evidence="2">The sequence shown here is derived from an EMBL/GenBank/DDBJ whole genome shotgun (WGS) entry which is preliminary data.</text>
</comment>
<reference evidence="3" key="1">
    <citation type="journal article" date="2019" name="Curr. Biol.">
        <title>Genome Sequence of Striga asiatica Provides Insight into the Evolution of Plant Parasitism.</title>
        <authorList>
            <person name="Yoshida S."/>
            <person name="Kim S."/>
            <person name="Wafula E.K."/>
            <person name="Tanskanen J."/>
            <person name="Kim Y.M."/>
            <person name="Honaas L."/>
            <person name="Yang Z."/>
            <person name="Spallek T."/>
            <person name="Conn C.E."/>
            <person name="Ichihashi Y."/>
            <person name="Cheong K."/>
            <person name="Cui S."/>
            <person name="Der J.P."/>
            <person name="Gundlach H."/>
            <person name="Jiao Y."/>
            <person name="Hori C."/>
            <person name="Ishida J.K."/>
            <person name="Kasahara H."/>
            <person name="Kiba T."/>
            <person name="Kim M.S."/>
            <person name="Koo N."/>
            <person name="Laohavisit A."/>
            <person name="Lee Y.H."/>
            <person name="Lumba S."/>
            <person name="McCourt P."/>
            <person name="Mortimer J.C."/>
            <person name="Mutuku J.M."/>
            <person name="Nomura T."/>
            <person name="Sasaki-Sekimoto Y."/>
            <person name="Seto Y."/>
            <person name="Wang Y."/>
            <person name="Wakatake T."/>
            <person name="Sakakibara H."/>
            <person name="Demura T."/>
            <person name="Yamaguchi S."/>
            <person name="Yoneyama K."/>
            <person name="Manabe R.I."/>
            <person name="Nelson D.C."/>
            <person name="Schulman A.H."/>
            <person name="Timko M.P."/>
            <person name="dePamphilis C.W."/>
            <person name="Choi D."/>
            <person name="Shirasu K."/>
        </authorList>
    </citation>
    <scope>NUCLEOTIDE SEQUENCE [LARGE SCALE GENOMIC DNA]</scope>
    <source>
        <strain evidence="3">cv. UVA1</strain>
    </source>
</reference>
<accession>A0A5A7PVS1</accession>
<dbReference type="AlphaFoldDB" id="A0A5A7PVS1"/>
<keyword evidence="2" id="KW-0418">Kinase</keyword>
<organism evidence="2 3">
    <name type="scientific">Striga asiatica</name>
    <name type="common">Asiatic witchweed</name>
    <name type="synonym">Buchnera asiatica</name>
    <dbReference type="NCBI Taxonomy" id="4170"/>
    <lineage>
        <taxon>Eukaryota</taxon>
        <taxon>Viridiplantae</taxon>
        <taxon>Streptophyta</taxon>
        <taxon>Embryophyta</taxon>
        <taxon>Tracheophyta</taxon>
        <taxon>Spermatophyta</taxon>
        <taxon>Magnoliopsida</taxon>
        <taxon>eudicotyledons</taxon>
        <taxon>Gunneridae</taxon>
        <taxon>Pentapetalae</taxon>
        <taxon>asterids</taxon>
        <taxon>lamiids</taxon>
        <taxon>Lamiales</taxon>
        <taxon>Orobanchaceae</taxon>
        <taxon>Buchnereae</taxon>
        <taxon>Striga</taxon>
    </lineage>
</organism>
<keyword evidence="2" id="KW-0808">Transferase</keyword>
<dbReference type="EMBL" id="BKCP01005228">
    <property type="protein sequence ID" value="GER36864.1"/>
    <property type="molecule type" value="Genomic_DNA"/>
</dbReference>
<evidence type="ECO:0000256" key="1">
    <source>
        <dbReference type="SAM" id="MobiDB-lite"/>
    </source>
</evidence>
<keyword evidence="3" id="KW-1185">Reference proteome</keyword>
<proteinExistence type="predicted"/>
<protein>
    <submittedName>
        <fullName evidence="2">Cdc2-like protein kinase</fullName>
    </submittedName>
</protein>
<dbReference type="Proteomes" id="UP000325081">
    <property type="component" value="Unassembled WGS sequence"/>
</dbReference>
<evidence type="ECO:0000313" key="3">
    <source>
        <dbReference type="Proteomes" id="UP000325081"/>
    </source>
</evidence>
<feature type="compositionally biased region" description="Basic and acidic residues" evidence="1">
    <location>
        <begin position="1"/>
        <end position="11"/>
    </location>
</feature>
<evidence type="ECO:0000313" key="2">
    <source>
        <dbReference type="EMBL" id="GER36864.1"/>
    </source>
</evidence>